<keyword evidence="1" id="KW-0812">Transmembrane</keyword>
<reference evidence="2 3" key="1">
    <citation type="submission" date="2011-01" db="EMBL/GenBank/DDBJ databases">
        <authorList>
            <person name="Muzny D."/>
            <person name="Qin X."/>
            <person name="Deng J."/>
            <person name="Jiang H."/>
            <person name="Liu Y."/>
            <person name="Qu J."/>
            <person name="Song X.-Z."/>
            <person name="Zhang L."/>
            <person name="Thornton R."/>
            <person name="Coyle M."/>
            <person name="Francisco L."/>
            <person name="Jackson L."/>
            <person name="Javaid M."/>
            <person name="Korchina V."/>
            <person name="Kovar C."/>
            <person name="Mata R."/>
            <person name="Mathew T."/>
            <person name="Ngo R."/>
            <person name="Nguyen L."/>
            <person name="Nguyen N."/>
            <person name="Okwuonu G."/>
            <person name="Ongeri F."/>
            <person name="Pham C."/>
            <person name="Simmons D."/>
            <person name="Wilczek-Boney K."/>
            <person name="Hale W."/>
            <person name="Jakkamsetti A."/>
            <person name="Pham P."/>
            <person name="Ruth R."/>
            <person name="San Lucas F."/>
            <person name="Warren J."/>
            <person name="Zhang J."/>
            <person name="Zhao Z."/>
            <person name="Zhou C."/>
            <person name="Zhu D."/>
            <person name="Lee S."/>
            <person name="Bess C."/>
            <person name="Blankenburg K."/>
            <person name="Forbes L."/>
            <person name="Fu Q."/>
            <person name="Gubbala S."/>
            <person name="Hirani K."/>
            <person name="Jayaseelan J.C."/>
            <person name="Lara F."/>
            <person name="Munidasa M."/>
            <person name="Palculict T."/>
            <person name="Patil S."/>
            <person name="Pu L.-L."/>
            <person name="Saada N."/>
            <person name="Tang L."/>
            <person name="Weissenberger G."/>
            <person name="Zhu Y."/>
            <person name="Hemphill L."/>
            <person name="Shang Y."/>
            <person name="Youmans B."/>
            <person name="Ayvaz T."/>
            <person name="Ross M."/>
            <person name="Santibanez J."/>
            <person name="Aqrawi P."/>
            <person name="Gross S."/>
            <person name="Joshi V."/>
            <person name="Fowler G."/>
            <person name="Nazareth L."/>
            <person name="Reid J."/>
            <person name="Worley K."/>
            <person name="Petrosino J."/>
            <person name="Highlander S."/>
            <person name="Gibbs R."/>
        </authorList>
    </citation>
    <scope>NUCLEOTIDE SEQUENCE [LARGE SCALE GENOMIC DNA]</scope>
    <source>
        <strain evidence="2 3">DSM 16608</strain>
    </source>
</reference>
<name>F0F4V3_9BACT</name>
<dbReference type="Proteomes" id="UP000005697">
    <property type="component" value="Unassembled WGS sequence"/>
</dbReference>
<evidence type="ECO:0000256" key="1">
    <source>
        <dbReference type="SAM" id="Phobius"/>
    </source>
</evidence>
<comment type="caution">
    <text evidence="2">The sequence shown here is derived from an EMBL/GenBank/DDBJ whole genome shotgun (WGS) entry which is preliminary data.</text>
</comment>
<dbReference type="EMBL" id="AEWX01000008">
    <property type="protein sequence ID" value="EGC20846.1"/>
    <property type="molecule type" value="Genomic_DNA"/>
</dbReference>
<keyword evidence="1" id="KW-0472">Membrane</keyword>
<sequence length="52" mass="6247">MLIYIKVMETGEHPIDQFHFPFQIINVLFSLKSSFVSFAHIFQQVRFRQPSF</sequence>
<dbReference type="STRING" id="888743.HMPREF9141_0619"/>
<keyword evidence="1" id="KW-1133">Transmembrane helix</keyword>
<proteinExistence type="predicted"/>
<feature type="transmembrane region" description="Helical" evidence="1">
    <location>
        <begin position="20"/>
        <end position="42"/>
    </location>
</feature>
<dbReference type="HOGENOM" id="CLU_3083238_0_0_10"/>
<accession>F0F4V3</accession>
<evidence type="ECO:0000313" key="3">
    <source>
        <dbReference type="Proteomes" id="UP000005697"/>
    </source>
</evidence>
<protein>
    <submittedName>
        <fullName evidence="2">Uncharacterized protein</fullName>
    </submittedName>
</protein>
<dbReference type="AlphaFoldDB" id="F0F4V3"/>
<gene>
    <name evidence="2" type="ORF">HMPREF9141_0619</name>
</gene>
<evidence type="ECO:0000313" key="2">
    <source>
        <dbReference type="EMBL" id="EGC20846.1"/>
    </source>
</evidence>
<organism evidence="2 3">
    <name type="scientific">Prevotella multiformis DSM 16608</name>
    <dbReference type="NCBI Taxonomy" id="888743"/>
    <lineage>
        <taxon>Bacteria</taxon>
        <taxon>Pseudomonadati</taxon>
        <taxon>Bacteroidota</taxon>
        <taxon>Bacteroidia</taxon>
        <taxon>Bacteroidales</taxon>
        <taxon>Prevotellaceae</taxon>
        <taxon>Prevotella</taxon>
    </lineage>
</organism>
<keyword evidence="3" id="KW-1185">Reference proteome</keyword>